<dbReference type="EMBL" id="FOHE01000008">
    <property type="protein sequence ID" value="SET28650.1"/>
    <property type="molecule type" value="Genomic_DNA"/>
</dbReference>
<keyword evidence="2" id="KW-0963">Cytoplasm</keyword>
<sequence length="230" mass="26850">MNIFTAEHTPAEVVKAFPKASDLFKQYKIDFCCGGDQSLASVFLNKDLKESTILNELNTAYKKWQAEDHELTNWDDMALSQLIDHIVNHHHRFLEEELAPLSQFVTKIYKVHGEKHPHLKELHRLYHELKVELEEHTMKEEAEVFPLIKTYENQPTEDLLHHIHVANGTLEDEHDHAGALLKQIREITNDFTPPSDACNSYRITYARLADLESDTFQHIHLENNVLFHRL</sequence>
<dbReference type="NCBIfam" id="TIGR03652">
    <property type="entry name" value="FeS_repair_RIC"/>
    <property type="match status" value="1"/>
</dbReference>
<dbReference type="InterPro" id="IPR012312">
    <property type="entry name" value="Hemerythrin-like"/>
</dbReference>
<evidence type="ECO:0000256" key="3">
    <source>
        <dbReference type="ARBA" id="ARBA00022723"/>
    </source>
</evidence>
<name>A0A1I0D998_9BACI</name>
<evidence type="ECO:0000256" key="4">
    <source>
        <dbReference type="ARBA" id="ARBA00023004"/>
    </source>
</evidence>
<protein>
    <submittedName>
        <fullName evidence="6">Regulator of cell morphogenesis and NO signaling</fullName>
    </submittedName>
</protein>
<organism evidence="6 7">
    <name type="scientific">Oceanobacillus limi</name>
    <dbReference type="NCBI Taxonomy" id="930131"/>
    <lineage>
        <taxon>Bacteria</taxon>
        <taxon>Bacillati</taxon>
        <taxon>Bacillota</taxon>
        <taxon>Bacilli</taxon>
        <taxon>Bacillales</taxon>
        <taxon>Bacillaceae</taxon>
        <taxon>Oceanobacillus</taxon>
    </lineage>
</organism>
<dbReference type="GO" id="GO:0046872">
    <property type="term" value="F:metal ion binding"/>
    <property type="evidence" value="ECO:0007669"/>
    <property type="project" value="UniProtKB-KW"/>
</dbReference>
<dbReference type="PANTHER" id="PTHR36438">
    <property type="entry name" value="IRON-SULFUR CLUSTER REPAIR PROTEIN YTFE"/>
    <property type="match status" value="1"/>
</dbReference>
<dbReference type="STRING" id="930131.SAMN05216389_10872"/>
<proteinExistence type="predicted"/>
<dbReference type="AlphaFoldDB" id="A0A1I0D998"/>
<dbReference type="InterPro" id="IPR019903">
    <property type="entry name" value="RIC_family"/>
</dbReference>
<evidence type="ECO:0000259" key="5">
    <source>
        <dbReference type="Pfam" id="PF01814"/>
    </source>
</evidence>
<evidence type="ECO:0000256" key="2">
    <source>
        <dbReference type="ARBA" id="ARBA00022490"/>
    </source>
</evidence>
<feature type="domain" description="Hemerythrin-like" evidence="5">
    <location>
        <begin position="83"/>
        <end position="229"/>
    </location>
</feature>
<evidence type="ECO:0000256" key="1">
    <source>
        <dbReference type="ARBA" id="ARBA00004496"/>
    </source>
</evidence>
<dbReference type="GO" id="GO:0005737">
    <property type="term" value="C:cytoplasm"/>
    <property type="evidence" value="ECO:0007669"/>
    <property type="project" value="UniProtKB-SubCell"/>
</dbReference>
<evidence type="ECO:0000313" key="6">
    <source>
        <dbReference type="EMBL" id="SET28650.1"/>
    </source>
</evidence>
<dbReference type="Gene3D" id="1.20.120.520">
    <property type="entry name" value="nmb1532 protein domain like"/>
    <property type="match status" value="1"/>
</dbReference>
<keyword evidence="4" id="KW-0408">Iron</keyword>
<dbReference type="OrthoDB" id="9797132at2"/>
<evidence type="ECO:0000313" key="7">
    <source>
        <dbReference type="Proteomes" id="UP000198618"/>
    </source>
</evidence>
<dbReference type="Pfam" id="PF01814">
    <property type="entry name" value="Hemerythrin"/>
    <property type="match status" value="1"/>
</dbReference>
<gene>
    <name evidence="6" type="ORF">SAMN05216389_10872</name>
</gene>
<accession>A0A1I0D998</accession>
<keyword evidence="3" id="KW-0479">Metal-binding</keyword>
<dbReference type="Pfam" id="PF04405">
    <property type="entry name" value="ScdA_N"/>
    <property type="match status" value="1"/>
</dbReference>
<dbReference type="Proteomes" id="UP000198618">
    <property type="component" value="Unassembled WGS sequence"/>
</dbReference>
<keyword evidence="7" id="KW-1185">Reference proteome</keyword>
<reference evidence="6 7" key="1">
    <citation type="submission" date="2016-10" db="EMBL/GenBank/DDBJ databases">
        <authorList>
            <person name="de Groot N.N."/>
        </authorList>
    </citation>
    <scope>NUCLEOTIDE SEQUENCE [LARGE SCALE GENOMIC DNA]</scope>
    <source>
        <strain evidence="6 7">IBRC-M 10780</strain>
    </source>
</reference>
<comment type="subcellular location">
    <subcellularLocation>
        <location evidence="1">Cytoplasm</location>
    </subcellularLocation>
</comment>
<dbReference type="PANTHER" id="PTHR36438:SF1">
    <property type="entry name" value="IRON-SULFUR CLUSTER REPAIR PROTEIN YTFE"/>
    <property type="match status" value="1"/>
</dbReference>
<dbReference type="RefSeq" id="WP_090869472.1">
    <property type="nucleotide sequence ID" value="NZ_FOHE01000008.1"/>
</dbReference>